<dbReference type="Gene3D" id="1.20.5.620">
    <property type="entry name" value="F1F0 ATP synthase subunit B, membrane domain"/>
    <property type="match status" value="1"/>
</dbReference>
<evidence type="ECO:0000313" key="6">
    <source>
        <dbReference type="EMBL" id="MCM1990616.1"/>
    </source>
</evidence>
<dbReference type="AlphaFoldDB" id="A0A9J6P4Q8"/>
<dbReference type="Proteomes" id="UP001056429">
    <property type="component" value="Unassembled WGS sequence"/>
</dbReference>
<evidence type="ECO:0000313" key="7">
    <source>
        <dbReference type="Proteomes" id="UP001056429"/>
    </source>
</evidence>
<evidence type="ECO:0000256" key="1">
    <source>
        <dbReference type="ARBA" id="ARBA00022448"/>
    </source>
</evidence>
<keyword evidence="5" id="KW-0175">Coiled coil</keyword>
<reference evidence="6" key="2">
    <citation type="submission" date="2021-04" db="EMBL/GenBank/DDBJ databases">
        <authorList>
            <person name="Dong X."/>
        </authorList>
    </citation>
    <scope>NUCLEOTIDE SEQUENCE</scope>
    <source>
        <strain evidence="6">ZWT</strain>
    </source>
</reference>
<keyword evidence="7" id="KW-1185">Reference proteome</keyword>
<dbReference type="SUPFAM" id="SSF81573">
    <property type="entry name" value="F1F0 ATP synthase subunit B, membrane domain"/>
    <property type="match status" value="1"/>
</dbReference>
<accession>A0A9J6P4Q8</accession>
<evidence type="ECO:0000256" key="5">
    <source>
        <dbReference type="SAM" id="Coils"/>
    </source>
</evidence>
<dbReference type="EMBL" id="JAGSOJ010000002">
    <property type="protein sequence ID" value="MCM1990616.1"/>
    <property type="molecule type" value="Genomic_DNA"/>
</dbReference>
<organism evidence="6 7">
    <name type="scientific">Oceanirhabdus seepicola</name>
    <dbReference type="NCBI Taxonomy" id="2828781"/>
    <lineage>
        <taxon>Bacteria</taxon>
        <taxon>Bacillati</taxon>
        <taxon>Bacillota</taxon>
        <taxon>Clostridia</taxon>
        <taxon>Eubacteriales</taxon>
        <taxon>Clostridiaceae</taxon>
        <taxon>Oceanirhabdus</taxon>
    </lineage>
</organism>
<dbReference type="RefSeq" id="WP_250859689.1">
    <property type="nucleotide sequence ID" value="NZ_JAGSOJ010000002.1"/>
</dbReference>
<evidence type="ECO:0000256" key="4">
    <source>
        <dbReference type="ARBA" id="ARBA00023310"/>
    </source>
</evidence>
<protein>
    <submittedName>
        <fullName evidence="6">ATPase</fullName>
    </submittedName>
</protein>
<keyword evidence="1" id="KW-0813">Transport</keyword>
<evidence type="ECO:0000256" key="2">
    <source>
        <dbReference type="ARBA" id="ARBA00022781"/>
    </source>
</evidence>
<evidence type="ECO:0000256" key="3">
    <source>
        <dbReference type="ARBA" id="ARBA00023065"/>
    </source>
</evidence>
<dbReference type="GO" id="GO:0006754">
    <property type="term" value="P:ATP biosynthetic process"/>
    <property type="evidence" value="ECO:0007669"/>
    <property type="project" value="UniProtKB-KW"/>
</dbReference>
<reference evidence="6" key="1">
    <citation type="journal article" date="2021" name="mSystems">
        <title>Bacteria and Archaea Synergistically Convert Glycine Betaine to Biogenic Methane in the Formosa Cold Seep of the South China Sea.</title>
        <authorList>
            <person name="Li L."/>
            <person name="Zhang W."/>
            <person name="Zhang S."/>
            <person name="Song L."/>
            <person name="Sun Q."/>
            <person name="Zhang H."/>
            <person name="Xiang H."/>
            <person name="Dong X."/>
        </authorList>
    </citation>
    <scope>NUCLEOTIDE SEQUENCE</scope>
    <source>
        <strain evidence="6">ZWT</strain>
    </source>
</reference>
<comment type="caution">
    <text evidence="6">The sequence shown here is derived from an EMBL/GenBank/DDBJ whole genome shotgun (WGS) entry which is preliminary data.</text>
</comment>
<keyword evidence="3" id="KW-0406">Ion transport</keyword>
<dbReference type="GO" id="GO:1902600">
    <property type="term" value="P:proton transmembrane transport"/>
    <property type="evidence" value="ECO:0007669"/>
    <property type="project" value="UniProtKB-KW"/>
</dbReference>
<keyword evidence="4" id="KW-0066">ATP synthesis</keyword>
<dbReference type="InterPro" id="IPR028987">
    <property type="entry name" value="ATP_synth_B-like_membr_sf"/>
</dbReference>
<gene>
    <name evidence="6" type="ORF">KDK92_12860</name>
</gene>
<sequence>MAMEAINKIKLSEDKAKALVEDAISKKKEILKEADKLSKDKYESIVKSANSEKNELIEEAIKSGEQEAAPIFESGKVEVQEILHIDEEKIVSAVELIKKKVVNINGNS</sequence>
<name>A0A9J6P4Q8_9CLOT</name>
<keyword evidence="2" id="KW-0375">Hydrogen ion transport</keyword>
<feature type="coiled-coil region" evidence="5">
    <location>
        <begin position="20"/>
        <end position="59"/>
    </location>
</feature>
<proteinExistence type="predicted"/>